<geneLocation type="plasmid" evidence="2 3">
    <name>pBTHD789-1</name>
</geneLocation>
<reference evidence="2 3" key="1">
    <citation type="journal article" date="2013" name="Genome Announc.">
        <title>Complete Genome Sequence of Bacillus thuringiensis Serovar Israelensis Strain HD-789.</title>
        <authorList>
            <person name="Doggett N.A."/>
            <person name="Stubben C.J."/>
            <person name="Chertkov O."/>
            <person name="Bruce D.C."/>
            <person name="Detter J.C."/>
            <person name="Johnson S.L."/>
            <person name="Han C.S."/>
        </authorList>
    </citation>
    <scope>NUCLEOTIDE SEQUENCE [LARGE SCALE GENOMIC DNA]</scope>
    <source>
        <strain evidence="2 3">HD-789</strain>
    </source>
</reference>
<feature type="transmembrane region" description="Helical" evidence="1">
    <location>
        <begin position="46"/>
        <end position="64"/>
    </location>
</feature>
<keyword evidence="1" id="KW-0472">Membrane</keyword>
<gene>
    <name evidence="2" type="ORF">BTF1_29432</name>
</gene>
<dbReference type="Proteomes" id="UP000005257">
    <property type="component" value="Plasmid pBTHD789-1"/>
</dbReference>
<protein>
    <submittedName>
        <fullName evidence="2">Uncharacterized protein</fullName>
    </submittedName>
</protein>
<dbReference type="AlphaFoldDB" id="A0A9W3JZH1"/>
<accession>A0A9W3JZH1</accession>
<evidence type="ECO:0000313" key="3">
    <source>
        <dbReference type="Proteomes" id="UP000005257"/>
    </source>
</evidence>
<evidence type="ECO:0000313" key="2">
    <source>
        <dbReference type="EMBL" id="AFQ29987.1"/>
    </source>
</evidence>
<feature type="transmembrane region" description="Helical" evidence="1">
    <location>
        <begin position="111"/>
        <end position="131"/>
    </location>
</feature>
<sequence length="132" mass="15069">MDYVFLGIYMVFQLGGMMVFSLYLINKNLLENMYRRVDTEDTVERYSLELASISLIVVSVMGLVQTQLHFLPYNTISGVGTLLAISITMFFSTELSKKKVTTRFSKHRNKAYKLSSIVCLAGYIVTIIFLLK</sequence>
<dbReference type="EMBL" id="CP003764">
    <property type="protein sequence ID" value="AFQ29987.1"/>
    <property type="molecule type" value="Genomic_DNA"/>
</dbReference>
<organism evidence="2 3">
    <name type="scientific">Bacillus thuringiensis HD-789</name>
    <dbReference type="NCBI Taxonomy" id="1217737"/>
    <lineage>
        <taxon>Bacteria</taxon>
        <taxon>Bacillati</taxon>
        <taxon>Bacillota</taxon>
        <taxon>Bacilli</taxon>
        <taxon>Bacillales</taxon>
        <taxon>Bacillaceae</taxon>
        <taxon>Bacillus</taxon>
        <taxon>Bacillus cereus group</taxon>
    </lineage>
</organism>
<keyword evidence="1" id="KW-1133">Transmembrane helix</keyword>
<dbReference type="KEGG" id="btn:BTF1_29432"/>
<feature type="transmembrane region" description="Helical" evidence="1">
    <location>
        <begin position="6"/>
        <end position="25"/>
    </location>
</feature>
<keyword evidence="2" id="KW-0614">Plasmid</keyword>
<keyword evidence="1" id="KW-0812">Transmembrane</keyword>
<name>A0A9W3JZH1_BACTU</name>
<feature type="transmembrane region" description="Helical" evidence="1">
    <location>
        <begin position="70"/>
        <end position="91"/>
    </location>
</feature>
<proteinExistence type="predicted"/>
<evidence type="ECO:0000256" key="1">
    <source>
        <dbReference type="SAM" id="Phobius"/>
    </source>
</evidence>